<accession>A0ABS1LZ71</accession>
<evidence type="ECO:0000313" key="2">
    <source>
        <dbReference type="Proteomes" id="UP000602198"/>
    </source>
</evidence>
<gene>
    <name evidence="1" type="ORF">JK358_01595</name>
</gene>
<organism evidence="1 2">
    <name type="scientific">Nocardia acididurans</name>
    <dbReference type="NCBI Taxonomy" id="2802282"/>
    <lineage>
        <taxon>Bacteria</taxon>
        <taxon>Bacillati</taxon>
        <taxon>Actinomycetota</taxon>
        <taxon>Actinomycetes</taxon>
        <taxon>Mycobacteriales</taxon>
        <taxon>Nocardiaceae</taxon>
        <taxon>Nocardia</taxon>
    </lineage>
</organism>
<dbReference type="Proteomes" id="UP000602198">
    <property type="component" value="Unassembled WGS sequence"/>
</dbReference>
<reference evidence="1 2" key="1">
    <citation type="submission" date="2021-01" db="EMBL/GenBank/DDBJ databases">
        <title>WGS of actinomycetes isolated from Thailand.</title>
        <authorList>
            <person name="Thawai C."/>
        </authorList>
    </citation>
    <scope>NUCLEOTIDE SEQUENCE [LARGE SCALE GENOMIC DNA]</scope>
    <source>
        <strain evidence="1 2">LPG 2</strain>
    </source>
</reference>
<comment type="caution">
    <text evidence="1">The sequence shown here is derived from an EMBL/GenBank/DDBJ whole genome shotgun (WGS) entry which is preliminary data.</text>
</comment>
<protein>
    <recommendedName>
        <fullName evidence="3">LD-carboxypeptidase</fullName>
    </recommendedName>
</protein>
<dbReference type="EMBL" id="JAERRJ010000001">
    <property type="protein sequence ID" value="MBL1073080.1"/>
    <property type="molecule type" value="Genomic_DNA"/>
</dbReference>
<sequence>MRYRPTCLGYLRTDVSGIGQLWDESEIRRLAGRLGYDFSGMVVYDPGSGRPPLARLRAQITRLDAEAVIVPGLGHFEGGRVPEGLGRRVEVIPVYPGAAEWPHPA</sequence>
<evidence type="ECO:0008006" key="3">
    <source>
        <dbReference type="Google" id="ProtNLM"/>
    </source>
</evidence>
<name>A0ABS1LZ71_9NOCA</name>
<proteinExistence type="predicted"/>
<keyword evidence="2" id="KW-1185">Reference proteome</keyword>
<evidence type="ECO:0000313" key="1">
    <source>
        <dbReference type="EMBL" id="MBL1073080.1"/>
    </source>
</evidence>